<evidence type="ECO:0000313" key="2">
    <source>
        <dbReference type="Proteomes" id="UP000252008"/>
    </source>
</evidence>
<proteinExistence type="predicted"/>
<keyword evidence="2" id="KW-1185">Reference proteome</keyword>
<dbReference type="AlphaFoldDB" id="A0A375YJI6"/>
<dbReference type="EMBL" id="UEGS01000001">
    <property type="protein sequence ID" value="SRX81282.1"/>
    <property type="molecule type" value="Genomic_DNA"/>
</dbReference>
<dbReference type="Proteomes" id="UP000252008">
    <property type="component" value="Unassembled WGS sequence"/>
</dbReference>
<accession>A0A375YJI6</accession>
<dbReference type="RefSeq" id="WP_133057204.1">
    <property type="nucleotide sequence ID" value="NZ_MVID01000001.1"/>
</dbReference>
<sequence>MDSSHLLCTTIDFALAGLFAAWFLISVAAQLRDDVQARMPALSGAGLIPRWAFFAPRPATHDTHLMYRDRDSFGTIGPLVPVTSPESRRWFHAVWNPNKFHTKVVDDLMAAMAVQKRDIEHHDFAGQSLMLTVPYIALLHIVMHARRPETSVARQFVIINDQPFSPDRHPEVGFVSKFHAFSRVDEPCT</sequence>
<reference evidence="1 2" key="1">
    <citation type="submission" date="2018-05" db="EMBL/GenBank/DDBJ databases">
        <authorList>
            <consortium name="IHU Genomes"/>
        </authorList>
    </citation>
    <scope>NUCLEOTIDE SEQUENCE [LARGE SCALE GENOMIC DNA]</scope>
    <source>
        <strain evidence="1 2">P7335</strain>
    </source>
</reference>
<dbReference type="STRING" id="39692.BST38_02385"/>
<evidence type="ECO:0000313" key="1">
    <source>
        <dbReference type="EMBL" id="SRX81282.1"/>
    </source>
</evidence>
<organism evidence="1 2">
    <name type="scientific">Mycolicibacterium parafortuitum</name>
    <name type="common">Mycobacterium parafortuitum</name>
    <dbReference type="NCBI Taxonomy" id="39692"/>
    <lineage>
        <taxon>Bacteria</taxon>
        <taxon>Bacillati</taxon>
        <taxon>Actinomycetota</taxon>
        <taxon>Actinomycetes</taxon>
        <taxon>Mycobacteriales</taxon>
        <taxon>Mycobacteriaceae</taxon>
        <taxon>Mycolicibacterium</taxon>
    </lineage>
</organism>
<protein>
    <submittedName>
        <fullName evidence="1">Uncharacterized protein</fullName>
    </submittedName>
</protein>
<name>A0A375YJI6_MYCPF</name>
<gene>
    <name evidence="1" type="ORF">MPP7335_03031</name>
</gene>